<reference evidence="1 2" key="1">
    <citation type="submission" date="2016-11" db="EMBL/GenBank/DDBJ databases">
        <authorList>
            <person name="Jaros S."/>
            <person name="Januszkiewicz K."/>
            <person name="Wedrychowicz H."/>
        </authorList>
    </citation>
    <scope>NUCLEOTIDE SEQUENCE [LARGE SCALE GENOMIC DNA]</scope>
    <source>
        <strain evidence="1 2">GAS242</strain>
    </source>
</reference>
<dbReference type="EMBL" id="LT670818">
    <property type="protein sequence ID" value="SHH25485.1"/>
    <property type="molecule type" value="Genomic_DNA"/>
</dbReference>
<sequence length="70" mass="7446">MATATEALPGSIFLLGDSLRGCLAMASKSDNLQEVRELLEKAHGTLSLIIQEATNAQSEIDGGKEYDHDA</sequence>
<dbReference type="AlphaFoldDB" id="A0A1M5RGQ6"/>
<organism evidence="1 2">
    <name type="scientific">Bradyrhizobium erythrophlei</name>
    <dbReference type="NCBI Taxonomy" id="1437360"/>
    <lineage>
        <taxon>Bacteria</taxon>
        <taxon>Pseudomonadati</taxon>
        <taxon>Pseudomonadota</taxon>
        <taxon>Alphaproteobacteria</taxon>
        <taxon>Hyphomicrobiales</taxon>
        <taxon>Nitrobacteraceae</taxon>
        <taxon>Bradyrhizobium</taxon>
    </lineage>
</organism>
<accession>A0A1M5RGQ6</accession>
<proteinExistence type="predicted"/>
<evidence type="ECO:0000313" key="2">
    <source>
        <dbReference type="Proteomes" id="UP000190675"/>
    </source>
</evidence>
<name>A0A1M5RGQ6_9BRAD</name>
<gene>
    <name evidence="1" type="ORF">SAMN05444169_6560</name>
</gene>
<evidence type="ECO:0000313" key="1">
    <source>
        <dbReference type="EMBL" id="SHH25485.1"/>
    </source>
</evidence>
<protein>
    <submittedName>
        <fullName evidence="1">Uncharacterized protein</fullName>
    </submittedName>
</protein>
<dbReference type="Proteomes" id="UP000190675">
    <property type="component" value="Chromosome I"/>
</dbReference>
<dbReference type="RefSeq" id="WP_154073556.1">
    <property type="nucleotide sequence ID" value="NZ_LT670818.1"/>
</dbReference>